<evidence type="ECO:0000256" key="7">
    <source>
        <dbReference type="SAM" id="MobiDB-lite"/>
    </source>
</evidence>
<evidence type="ECO:0000256" key="8">
    <source>
        <dbReference type="SAM" id="Phobius"/>
    </source>
</evidence>
<evidence type="ECO:0000256" key="2">
    <source>
        <dbReference type="ARBA" id="ARBA00022448"/>
    </source>
</evidence>
<keyword evidence="6 8" id="KW-0472">Membrane</keyword>
<evidence type="ECO:0000256" key="3">
    <source>
        <dbReference type="ARBA" id="ARBA00022692"/>
    </source>
</evidence>
<feature type="domain" description="Cation efflux protein transmembrane" evidence="9">
    <location>
        <begin position="221"/>
        <end position="373"/>
    </location>
</feature>
<keyword evidence="4 8" id="KW-1133">Transmembrane helix</keyword>
<evidence type="ECO:0000256" key="5">
    <source>
        <dbReference type="ARBA" id="ARBA00023065"/>
    </source>
</evidence>
<evidence type="ECO:0000256" key="1">
    <source>
        <dbReference type="ARBA" id="ARBA00004127"/>
    </source>
</evidence>
<keyword evidence="3 8" id="KW-0812">Transmembrane</keyword>
<sequence length="468" mass="51928">MTLRDDSSKSRPLANSVRTTVDVGSWTTDFDEADEDKYYSQASPPVADVSMPTTSREETWRSHPISMFRDKYRGQQPGDRKLPTNVRQFYKNQDKLIQDLQSTLSLLNTNEEEDLMRHAAARKQYLVNNILIKVAFFLNLVSLPPSPSPPGATKSAPVDRQDGGVNSLTLALNHLLADGKRGGFGVGVHTLVHRLPDAQVPALHLSNRTFNLNVSLVTSVIHVLGRKRLEPIAVIILSAIMGSISVQIMIGAAQTIYNMAVNDQGPPRMTDVTIGLVASTIGTTTYSLFLSPVKVGLFVACWKFGRGESIAALKNDQLNDSISNSVALVFSTLSARIEGIPCLKYLDPSGALLIGIYIVYSWWKMGAEHTRNLTGHSADPVFLQRITFICVNHHPLIERLDTVRAFHLGNNYMVEVDIVLPRNLDLHKAHDIGETLQQKLESLEEVERAFVHLDYEVAHHPQSEHKMA</sequence>
<dbReference type="OrthoDB" id="78296at2759"/>
<dbReference type="AlphaFoldDB" id="A0A0R3U424"/>
<evidence type="ECO:0008006" key="13">
    <source>
        <dbReference type="Google" id="ProtNLM"/>
    </source>
</evidence>
<reference evidence="11 12" key="1">
    <citation type="submission" date="2018-10" db="EMBL/GenBank/DDBJ databases">
        <authorList>
            <consortium name="Pathogen Informatics"/>
        </authorList>
    </citation>
    <scope>NUCLEOTIDE SEQUENCE [LARGE SCALE GENOMIC DNA]</scope>
</reference>
<feature type="transmembrane region" description="Helical" evidence="8">
    <location>
        <begin position="232"/>
        <end position="257"/>
    </location>
</feature>
<dbReference type="GO" id="GO:0008324">
    <property type="term" value="F:monoatomic cation transmembrane transporter activity"/>
    <property type="evidence" value="ECO:0007669"/>
    <property type="project" value="InterPro"/>
</dbReference>
<proteinExistence type="predicted"/>
<feature type="region of interest" description="Disordered" evidence="7">
    <location>
        <begin position="37"/>
        <end position="60"/>
    </location>
</feature>
<accession>A0A0R3U424</accession>
<organism evidence="11 12">
    <name type="scientific">Mesocestoides corti</name>
    <name type="common">Flatworm</name>
    <dbReference type="NCBI Taxonomy" id="53468"/>
    <lineage>
        <taxon>Eukaryota</taxon>
        <taxon>Metazoa</taxon>
        <taxon>Spiralia</taxon>
        <taxon>Lophotrochozoa</taxon>
        <taxon>Platyhelminthes</taxon>
        <taxon>Cestoda</taxon>
        <taxon>Eucestoda</taxon>
        <taxon>Cyclophyllidea</taxon>
        <taxon>Mesocestoididae</taxon>
        <taxon>Mesocestoides</taxon>
    </lineage>
</organism>
<dbReference type="GO" id="GO:0012505">
    <property type="term" value="C:endomembrane system"/>
    <property type="evidence" value="ECO:0007669"/>
    <property type="project" value="UniProtKB-SubCell"/>
</dbReference>
<dbReference type="InterPro" id="IPR058533">
    <property type="entry name" value="Cation_efflux_TM"/>
</dbReference>
<comment type="subcellular location">
    <subcellularLocation>
        <location evidence="1">Endomembrane system</location>
        <topology evidence="1">Multi-pass membrane protein</topology>
    </subcellularLocation>
</comment>
<dbReference type="Pfam" id="PF16916">
    <property type="entry name" value="ZT_dimer"/>
    <property type="match status" value="1"/>
</dbReference>
<dbReference type="InterPro" id="IPR050291">
    <property type="entry name" value="CDF_Transporter"/>
</dbReference>
<evidence type="ECO:0000256" key="4">
    <source>
        <dbReference type="ARBA" id="ARBA00022989"/>
    </source>
</evidence>
<keyword evidence="2" id="KW-0813">Transport</keyword>
<name>A0A0R3U424_MESCO</name>
<dbReference type="InterPro" id="IPR027470">
    <property type="entry name" value="Cation_efflux_CTD"/>
</dbReference>
<evidence type="ECO:0000313" key="11">
    <source>
        <dbReference type="EMBL" id="VDD75370.1"/>
    </source>
</evidence>
<dbReference type="InterPro" id="IPR036837">
    <property type="entry name" value="Cation_efflux_CTD_sf"/>
</dbReference>
<dbReference type="Proteomes" id="UP000267029">
    <property type="component" value="Unassembled WGS sequence"/>
</dbReference>
<keyword evidence="12" id="KW-1185">Reference proteome</keyword>
<dbReference type="PANTHER" id="PTHR43840">
    <property type="entry name" value="MITOCHONDRIAL METAL TRANSPORTER 1-RELATED"/>
    <property type="match status" value="1"/>
</dbReference>
<keyword evidence="5" id="KW-0406">Ion transport</keyword>
<dbReference type="STRING" id="53468.A0A0R3U424"/>
<gene>
    <name evidence="11" type="ORF">MCOS_LOCUS1373</name>
</gene>
<feature type="domain" description="Cation efflux protein cytoplasmic" evidence="10">
    <location>
        <begin position="385"/>
        <end position="454"/>
    </location>
</feature>
<dbReference type="Gene3D" id="3.30.70.1350">
    <property type="entry name" value="Cation efflux protein, cytoplasmic domain"/>
    <property type="match status" value="1"/>
</dbReference>
<dbReference type="EMBL" id="UXSR01000167">
    <property type="protein sequence ID" value="VDD75370.1"/>
    <property type="molecule type" value="Genomic_DNA"/>
</dbReference>
<dbReference type="InterPro" id="IPR027469">
    <property type="entry name" value="Cation_efflux_TMD_sf"/>
</dbReference>
<protein>
    <recommendedName>
        <fullName evidence="13">Cation efflux protein cytoplasmic domain-containing protein</fullName>
    </recommendedName>
</protein>
<dbReference type="SUPFAM" id="SSF160240">
    <property type="entry name" value="Cation efflux protein cytoplasmic domain-like"/>
    <property type="match status" value="1"/>
</dbReference>
<dbReference type="Gene3D" id="1.20.1510.10">
    <property type="entry name" value="Cation efflux protein transmembrane domain"/>
    <property type="match status" value="1"/>
</dbReference>
<evidence type="ECO:0000313" key="12">
    <source>
        <dbReference type="Proteomes" id="UP000267029"/>
    </source>
</evidence>
<evidence type="ECO:0000259" key="10">
    <source>
        <dbReference type="Pfam" id="PF16916"/>
    </source>
</evidence>
<dbReference type="GO" id="GO:0016020">
    <property type="term" value="C:membrane"/>
    <property type="evidence" value="ECO:0007669"/>
    <property type="project" value="InterPro"/>
</dbReference>
<evidence type="ECO:0000256" key="6">
    <source>
        <dbReference type="ARBA" id="ARBA00023136"/>
    </source>
</evidence>
<dbReference type="FunFam" id="3.30.70.1350:FF:000001">
    <property type="entry name" value="Metal tolerance protein 11"/>
    <property type="match status" value="1"/>
</dbReference>
<dbReference type="PANTHER" id="PTHR43840:SF13">
    <property type="entry name" value="CATION EFFLUX PROTEIN CYTOPLASMIC DOMAIN-CONTAINING PROTEIN"/>
    <property type="match status" value="1"/>
</dbReference>
<dbReference type="SUPFAM" id="SSF161111">
    <property type="entry name" value="Cation efflux protein transmembrane domain-like"/>
    <property type="match status" value="1"/>
</dbReference>
<evidence type="ECO:0000259" key="9">
    <source>
        <dbReference type="Pfam" id="PF01545"/>
    </source>
</evidence>
<feature type="transmembrane region" description="Helical" evidence="8">
    <location>
        <begin position="269"/>
        <end position="289"/>
    </location>
</feature>
<dbReference type="Pfam" id="PF01545">
    <property type="entry name" value="Cation_efflux"/>
    <property type="match status" value="1"/>
</dbReference>